<dbReference type="Pfam" id="PF01545">
    <property type="entry name" value="Cation_efflux"/>
    <property type="match status" value="1"/>
</dbReference>
<evidence type="ECO:0000256" key="4">
    <source>
        <dbReference type="ARBA" id="ARBA00022692"/>
    </source>
</evidence>
<feature type="domain" description="Cation efflux protein cytoplasmic" evidence="11">
    <location>
        <begin position="252"/>
        <end position="294"/>
    </location>
</feature>
<dbReference type="InterPro" id="IPR058533">
    <property type="entry name" value="Cation_efflux_TM"/>
</dbReference>
<evidence type="ECO:0000256" key="6">
    <source>
        <dbReference type="ARBA" id="ARBA00023065"/>
    </source>
</evidence>
<feature type="transmembrane region" description="Helical" evidence="9">
    <location>
        <begin position="119"/>
        <end position="143"/>
    </location>
</feature>
<evidence type="ECO:0000256" key="3">
    <source>
        <dbReference type="ARBA" id="ARBA00022448"/>
    </source>
</evidence>
<feature type="compositionally biased region" description="Basic and acidic residues" evidence="8">
    <location>
        <begin position="10"/>
        <end position="31"/>
    </location>
</feature>
<dbReference type="InterPro" id="IPR027469">
    <property type="entry name" value="Cation_efflux_TMD_sf"/>
</dbReference>
<keyword evidence="4 9" id="KW-0812">Transmembrane</keyword>
<dbReference type="InterPro" id="IPR002524">
    <property type="entry name" value="Cation_efflux"/>
</dbReference>
<gene>
    <name evidence="12" type="ORF">FRACA_190056</name>
</gene>
<proteinExistence type="inferred from homology"/>
<dbReference type="Gene3D" id="1.20.1510.10">
    <property type="entry name" value="Cation efflux protein transmembrane domain"/>
    <property type="match status" value="1"/>
</dbReference>
<feature type="domain" description="Cation efflux protein transmembrane" evidence="10">
    <location>
        <begin position="58"/>
        <end position="248"/>
    </location>
</feature>
<keyword evidence="13" id="KW-1185">Reference proteome</keyword>
<evidence type="ECO:0000259" key="11">
    <source>
        <dbReference type="Pfam" id="PF16916"/>
    </source>
</evidence>
<dbReference type="Pfam" id="PF16916">
    <property type="entry name" value="ZT_dimer"/>
    <property type="match status" value="1"/>
</dbReference>
<dbReference type="NCBIfam" id="TIGR01297">
    <property type="entry name" value="CDF"/>
    <property type="match status" value="1"/>
</dbReference>
<evidence type="ECO:0000256" key="1">
    <source>
        <dbReference type="ARBA" id="ARBA00004141"/>
    </source>
</evidence>
<accession>A0A2I2KP77</accession>
<dbReference type="PANTHER" id="PTHR11562:SF17">
    <property type="entry name" value="RE54080P-RELATED"/>
    <property type="match status" value="1"/>
</dbReference>
<comment type="subcellular location">
    <subcellularLocation>
        <location evidence="1">Membrane</location>
        <topology evidence="1">Multi-pass membrane protein</topology>
    </subcellularLocation>
</comment>
<protein>
    <submittedName>
        <fullName evidence="12">Cation diffusion facilitator family transporter</fullName>
    </submittedName>
</protein>
<dbReference type="SUPFAM" id="SSF160240">
    <property type="entry name" value="Cation efflux protein cytoplasmic domain-like"/>
    <property type="match status" value="1"/>
</dbReference>
<dbReference type="OrthoDB" id="9809646at2"/>
<reference evidence="12 13" key="1">
    <citation type="submission" date="2017-06" db="EMBL/GenBank/DDBJ databases">
        <authorList>
            <person name="Kim H.J."/>
            <person name="Triplett B.A."/>
        </authorList>
    </citation>
    <scope>NUCLEOTIDE SEQUENCE [LARGE SCALE GENOMIC DNA]</scope>
    <source>
        <strain evidence="12">FRACA_ARgP5</strain>
    </source>
</reference>
<dbReference type="InterPro" id="IPR027470">
    <property type="entry name" value="Cation_efflux_CTD"/>
</dbReference>
<feature type="compositionally biased region" description="Low complexity" evidence="8">
    <location>
        <begin position="360"/>
        <end position="391"/>
    </location>
</feature>
<feature type="transmembrane region" description="Helical" evidence="9">
    <location>
        <begin position="219"/>
        <end position="241"/>
    </location>
</feature>
<evidence type="ECO:0000256" key="9">
    <source>
        <dbReference type="SAM" id="Phobius"/>
    </source>
</evidence>
<feature type="transmembrane region" description="Helical" evidence="9">
    <location>
        <begin position="155"/>
        <end position="178"/>
    </location>
</feature>
<evidence type="ECO:0000313" key="13">
    <source>
        <dbReference type="Proteomes" id="UP000234331"/>
    </source>
</evidence>
<evidence type="ECO:0000256" key="5">
    <source>
        <dbReference type="ARBA" id="ARBA00022989"/>
    </source>
</evidence>
<dbReference type="EMBL" id="FZMO01000101">
    <property type="protein sequence ID" value="SNQ47477.1"/>
    <property type="molecule type" value="Genomic_DNA"/>
</dbReference>
<evidence type="ECO:0000256" key="8">
    <source>
        <dbReference type="SAM" id="MobiDB-lite"/>
    </source>
</evidence>
<comment type="similarity">
    <text evidence="2">Belongs to the cation diffusion facilitator (CDF) transporter (TC 2.A.4) family. SLC30A subfamily.</text>
</comment>
<dbReference type="PANTHER" id="PTHR11562">
    <property type="entry name" value="CATION EFFLUX PROTEIN/ ZINC TRANSPORTER"/>
    <property type="match status" value="1"/>
</dbReference>
<dbReference type="GO" id="GO:0005886">
    <property type="term" value="C:plasma membrane"/>
    <property type="evidence" value="ECO:0007669"/>
    <property type="project" value="TreeGrafter"/>
</dbReference>
<evidence type="ECO:0000313" key="12">
    <source>
        <dbReference type="EMBL" id="SNQ47477.1"/>
    </source>
</evidence>
<dbReference type="RefSeq" id="WP_101831322.1">
    <property type="nucleotide sequence ID" value="NZ_FZMO01000101.1"/>
</dbReference>
<dbReference type="InterPro" id="IPR036837">
    <property type="entry name" value="Cation_efflux_CTD_sf"/>
</dbReference>
<dbReference type="AlphaFoldDB" id="A0A2I2KP77"/>
<dbReference type="InterPro" id="IPR050681">
    <property type="entry name" value="CDF/SLC30A"/>
</dbReference>
<evidence type="ECO:0000256" key="7">
    <source>
        <dbReference type="ARBA" id="ARBA00023136"/>
    </source>
</evidence>
<keyword evidence="3" id="KW-0813">Transport</keyword>
<evidence type="ECO:0000259" key="10">
    <source>
        <dbReference type="Pfam" id="PF01545"/>
    </source>
</evidence>
<feature type="region of interest" description="Disordered" evidence="8">
    <location>
        <begin position="1"/>
        <end position="49"/>
    </location>
</feature>
<feature type="region of interest" description="Disordered" evidence="8">
    <location>
        <begin position="349"/>
        <end position="397"/>
    </location>
</feature>
<name>A0A2I2KP77_9ACTN</name>
<evidence type="ECO:0000256" key="2">
    <source>
        <dbReference type="ARBA" id="ARBA00008873"/>
    </source>
</evidence>
<keyword evidence="5 9" id="KW-1133">Transmembrane helix</keyword>
<feature type="transmembrane region" description="Helical" evidence="9">
    <location>
        <begin position="57"/>
        <end position="81"/>
    </location>
</feature>
<feature type="transmembrane region" description="Helical" evidence="9">
    <location>
        <begin position="190"/>
        <end position="213"/>
    </location>
</feature>
<sequence>MTAHAGHWAGADHHVPEQDHDHDHDHRHGDGPGHASHSHSHGHGVSGRTTAAQRRRLWWATGLNLAIVVGQAIAGVAAHSVGLLADAGHNLTDTAGVALALVALTLSRRPPSARRTFGGLRWPVLAAQANAAAVLVVTALLAVEALRRLGAHGDVDGPVVVVVALVAAAVNGVSALLVRERDGDLNTRAAVLHLAGDAAVSVAVAAAGLVIWLAGGGYWLDPAVSLVISLLIAAQGVRLLVSASRVLLEATPENLDVVAVRADILGHEHVLDVHDLHVWGLSDRVAAASVHVTLGHLDGGDDGRDGGHPSLAQARAVSDEIKAMLAARHGITHVTVEAECEPCTADDDPCGLARPRLRVPAGGDATTGTTTPTSTAGPAAPAVGVTTATSPRADPGS</sequence>
<dbReference type="SUPFAM" id="SSF161111">
    <property type="entry name" value="Cation efflux protein transmembrane domain-like"/>
    <property type="match status" value="1"/>
</dbReference>
<keyword evidence="6" id="KW-0406">Ion transport</keyword>
<organism evidence="12 13">
    <name type="scientific">Frankia canadensis</name>
    <dbReference type="NCBI Taxonomy" id="1836972"/>
    <lineage>
        <taxon>Bacteria</taxon>
        <taxon>Bacillati</taxon>
        <taxon>Actinomycetota</taxon>
        <taxon>Actinomycetes</taxon>
        <taxon>Frankiales</taxon>
        <taxon>Frankiaceae</taxon>
        <taxon>Frankia</taxon>
    </lineage>
</organism>
<dbReference type="Proteomes" id="UP000234331">
    <property type="component" value="Unassembled WGS sequence"/>
</dbReference>
<keyword evidence="7 9" id="KW-0472">Membrane</keyword>
<feature type="transmembrane region" description="Helical" evidence="9">
    <location>
        <begin position="87"/>
        <end position="107"/>
    </location>
</feature>
<dbReference type="GO" id="GO:0005385">
    <property type="term" value="F:zinc ion transmembrane transporter activity"/>
    <property type="evidence" value="ECO:0007669"/>
    <property type="project" value="TreeGrafter"/>
</dbReference>